<keyword evidence="4" id="KW-1185">Reference proteome</keyword>
<reference evidence="4" key="1">
    <citation type="journal article" date="2019" name="Int. J. Syst. Evol. Microbiol.">
        <title>The Global Catalogue of Microorganisms (GCM) 10K type strain sequencing project: providing services to taxonomists for standard genome sequencing and annotation.</title>
        <authorList>
            <consortium name="The Broad Institute Genomics Platform"/>
            <consortium name="The Broad Institute Genome Sequencing Center for Infectious Disease"/>
            <person name="Wu L."/>
            <person name="Ma J."/>
        </authorList>
    </citation>
    <scope>NUCLEOTIDE SEQUENCE [LARGE SCALE GENOMIC DNA]</scope>
    <source>
        <strain evidence="4">CGMCC 1.16306</strain>
    </source>
</reference>
<feature type="signal peptide" evidence="1">
    <location>
        <begin position="1"/>
        <end position="41"/>
    </location>
</feature>
<accession>A0ABW2MR27</accession>
<evidence type="ECO:0000259" key="2">
    <source>
        <dbReference type="Pfam" id="PF23759"/>
    </source>
</evidence>
<keyword evidence="1" id="KW-0732">Signal</keyword>
<evidence type="ECO:0000313" key="3">
    <source>
        <dbReference type="EMBL" id="MFC7356330.1"/>
    </source>
</evidence>
<name>A0ABW2MR27_9FLAO</name>
<feature type="domain" description="T9SS-like galactose binding" evidence="2">
    <location>
        <begin position="175"/>
        <end position="302"/>
    </location>
</feature>
<sequence>MKKLLHYTMLHQFHRSLCNLSKSKKTLLIAIAFLFSGGLFAQAPANDLCADAIAINCGDTLTGNTSQATNTGDPMDGCGTSDGAPGVWYSFAGTGDIVSLGLCNSDYDTKLRVYNGDCNTLQCVAGNDDSCGLQSEVTFISQTGTNYLVYVFGFGSATGAYELTIACDTPPDPPANDECDTAIVVTPNSGNECTNITSGTIAGATLSTQPNTCIGTADDDVWFEYTSISESAIIELLNITGSTTNLNLSVFEGTDCNALSLVACSEAGDEFIIAQSGFTIGNTYKIRVWSNGSNPLENTTFDLCIRPNLPPQECLDADPFCSMDGLIFENESGDAVAPPNIDYECLGSQPDPSWFFLQIEESGDLSFEIIQNTSFDSQGNPNGQELDVDFIAWGPFPDRASGCGNLNPSTSIDCSFSPAPVENFDIPNAMAGDVYILLITNFSQDPGFISLQQTNFGDPGTGTTDCDIVFECAITINGGDQTVCGVDDLTLTTSTNGPVETFQWFFNDVLIDGETNSSITVSESGGYKVIADGVDCDMPVEDTVTIVFQGVDIMTALPSNLDVCTDFEPLDATPTNPGVDLTTVTYEWTNANGDILSTEAMYSPTDIGTLMVTVTVPPCSTETFTIEVEATTALSVQLNEDFRTCPGELNTLTATTDVQGATFQWFLNGDPIPGETSSTLEFMVPAGTNGTQTYSVEITAGLCTGSDAVDVSLYDIANCIISEGLSPNGSPGFNDSLDLEFLADRTGISQVQIFNRLGRLVFQQSNYINEWRGQSDDGNDLPSGTYYYVIDFAGDDPLYGRQATGWIYLNQEAK</sequence>
<dbReference type="Pfam" id="PF13585">
    <property type="entry name" value="CHU_C"/>
    <property type="match status" value="1"/>
</dbReference>
<gene>
    <name evidence="3" type="ORF">ACFQO1_01415</name>
</gene>
<dbReference type="InterPro" id="IPR056600">
    <property type="entry name" value="GBD_T9SS_assoc"/>
</dbReference>
<dbReference type="Gene3D" id="2.60.120.380">
    <property type="match status" value="1"/>
</dbReference>
<dbReference type="Pfam" id="PF23759">
    <property type="entry name" value="GBD_T9SS_assoc"/>
    <property type="match status" value="1"/>
</dbReference>
<feature type="chain" id="PRO_5046596825" evidence="1">
    <location>
        <begin position="42"/>
        <end position="814"/>
    </location>
</feature>
<dbReference type="Proteomes" id="UP001596415">
    <property type="component" value="Unassembled WGS sequence"/>
</dbReference>
<comment type="caution">
    <text evidence="3">The sequence shown here is derived from an EMBL/GenBank/DDBJ whole genome shotgun (WGS) entry which is preliminary data.</text>
</comment>
<evidence type="ECO:0000313" key="4">
    <source>
        <dbReference type="Proteomes" id="UP001596415"/>
    </source>
</evidence>
<proteinExistence type="predicted"/>
<dbReference type="Gene3D" id="2.60.40.10">
    <property type="entry name" value="Immunoglobulins"/>
    <property type="match status" value="2"/>
</dbReference>
<dbReference type="RefSeq" id="WP_380215965.1">
    <property type="nucleotide sequence ID" value="NZ_JBHTBN010000001.1"/>
</dbReference>
<protein>
    <submittedName>
        <fullName evidence="3">Gliding motility-associated C-terminal domain-containing protein</fullName>
    </submittedName>
</protein>
<dbReference type="InterPro" id="IPR013783">
    <property type="entry name" value="Ig-like_fold"/>
</dbReference>
<organism evidence="3 4">
    <name type="scientific">Jejudonia soesokkakensis</name>
    <dbReference type="NCBI Taxonomy" id="1323432"/>
    <lineage>
        <taxon>Bacteria</taxon>
        <taxon>Pseudomonadati</taxon>
        <taxon>Bacteroidota</taxon>
        <taxon>Flavobacteriia</taxon>
        <taxon>Flavobacteriales</taxon>
        <taxon>Flavobacteriaceae</taxon>
        <taxon>Jejudonia</taxon>
    </lineage>
</organism>
<evidence type="ECO:0000256" key="1">
    <source>
        <dbReference type="SAM" id="SignalP"/>
    </source>
</evidence>
<dbReference type="EMBL" id="JBHTBN010000001">
    <property type="protein sequence ID" value="MFC7356330.1"/>
    <property type="molecule type" value="Genomic_DNA"/>
</dbReference>